<dbReference type="InterPro" id="IPR013655">
    <property type="entry name" value="PAS_fold_3"/>
</dbReference>
<gene>
    <name evidence="6" type="ORF">CLV32_3748</name>
</gene>
<dbReference type="EMBL" id="SNWM01000005">
    <property type="protein sequence ID" value="TDO19992.1"/>
    <property type="molecule type" value="Genomic_DNA"/>
</dbReference>
<accession>A0A4R6IDB2</accession>
<evidence type="ECO:0000256" key="3">
    <source>
        <dbReference type="ARBA" id="ARBA00023163"/>
    </source>
</evidence>
<dbReference type="PRINTS" id="PR00038">
    <property type="entry name" value="HTHLUXR"/>
</dbReference>
<dbReference type="GO" id="GO:0003677">
    <property type="term" value="F:DNA binding"/>
    <property type="evidence" value="ECO:0007669"/>
    <property type="project" value="UniProtKB-KW"/>
</dbReference>
<reference evidence="6 7" key="1">
    <citation type="submission" date="2019-03" db="EMBL/GenBank/DDBJ databases">
        <title>Genomic Encyclopedia of Archaeal and Bacterial Type Strains, Phase II (KMG-II): from individual species to whole genera.</title>
        <authorList>
            <person name="Goeker M."/>
        </authorList>
    </citation>
    <scope>NUCLEOTIDE SEQUENCE [LARGE SCALE GENOMIC DNA]</scope>
    <source>
        <strain evidence="6 7">DSM 19034</strain>
    </source>
</reference>
<evidence type="ECO:0000313" key="6">
    <source>
        <dbReference type="EMBL" id="TDO19992.1"/>
    </source>
</evidence>
<dbReference type="OrthoDB" id="965844at2"/>
<feature type="domain" description="PAC" evidence="5">
    <location>
        <begin position="116"/>
        <end position="169"/>
    </location>
</feature>
<evidence type="ECO:0000256" key="1">
    <source>
        <dbReference type="ARBA" id="ARBA00023015"/>
    </source>
</evidence>
<dbReference type="CDD" id="cd00130">
    <property type="entry name" value="PAS"/>
    <property type="match status" value="1"/>
</dbReference>
<evidence type="ECO:0000259" key="4">
    <source>
        <dbReference type="PROSITE" id="PS50043"/>
    </source>
</evidence>
<dbReference type="SUPFAM" id="SSF55785">
    <property type="entry name" value="PYP-like sensor domain (PAS domain)"/>
    <property type="match status" value="1"/>
</dbReference>
<feature type="domain" description="HTH luxR-type" evidence="4">
    <location>
        <begin position="189"/>
        <end position="254"/>
    </location>
</feature>
<dbReference type="InterPro" id="IPR000792">
    <property type="entry name" value="Tscrpt_reg_LuxR_C"/>
</dbReference>
<dbReference type="Gene3D" id="3.30.450.20">
    <property type="entry name" value="PAS domain"/>
    <property type="match status" value="1"/>
</dbReference>
<dbReference type="AlphaFoldDB" id="A0A4R6IDB2"/>
<dbReference type="Gene3D" id="1.10.10.10">
    <property type="entry name" value="Winged helix-like DNA-binding domain superfamily/Winged helix DNA-binding domain"/>
    <property type="match status" value="1"/>
</dbReference>
<comment type="caution">
    <text evidence="6">The sequence shown here is derived from an EMBL/GenBank/DDBJ whole genome shotgun (WGS) entry which is preliminary data.</text>
</comment>
<evidence type="ECO:0000259" key="5">
    <source>
        <dbReference type="PROSITE" id="PS50113"/>
    </source>
</evidence>
<evidence type="ECO:0000313" key="7">
    <source>
        <dbReference type="Proteomes" id="UP000295499"/>
    </source>
</evidence>
<keyword evidence="2" id="KW-0238">DNA-binding</keyword>
<organism evidence="6 7">
    <name type="scientific">Pedobacter duraquae</name>
    <dbReference type="NCBI Taxonomy" id="425511"/>
    <lineage>
        <taxon>Bacteria</taxon>
        <taxon>Pseudomonadati</taxon>
        <taxon>Bacteroidota</taxon>
        <taxon>Sphingobacteriia</taxon>
        <taxon>Sphingobacteriales</taxon>
        <taxon>Sphingobacteriaceae</taxon>
        <taxon>Pedobacter</taxon>
    </lineage>
</organism>
<name>A0A4R6IDB2_9SPHI</name>
<dbReference type="InterPro" id="IPR016032">
    <property type="entry name" value="Sig_transdc_resp-reg_C-effctor"/>
</dbReference>
<dbReference type="PANTHER" id="PTHR44688:SF16">
    <property type="entry name" value="DNA-BINDING TRANSCRIPTIONAL ACTIVATOR DEVR_DOSR"/>
    <property type="match status" value="1"/>
</dbReference>
<dbReference type="InterPro" id="IPR000700">
    <property type="entry name" value="PAS-assoc_C"/>
</dbReference>
<keyword evidence="1" id="KW-0805">Transcription regulation</keyword>
<dbReference type="GO" id="GO:0006355">
    <property type="term" value="P:regulation of DNA-templated transcription"/>
    <property type="evidence" value="ECO:0007669"/>
    <property type="project" value="InterPro"/>
</dbReference>
<dbReference type="SMART" id="SM00421">
    <property type="entry name" value="HTH_LUXR"/>
    <property type="match status" value="1"/>
</dbReference>
<protein>
    <submittedName>
        <fullName evidence="6">PAS domain-containing protein</fullName>
    </submittedName>
</protein>
<dbReference type="PROSITE" id="PS50043">
    <property type="entry name" value="HTH_LUXR_2"/>
    <property type="match status" value="1"/>
</dbReference>
<dbReference type="Pfam" id="PF08447">
    <property type="entry name" value="PAS_3"/>
    <property type="match status" value="1"/>
</dbReference>
<proteinExistence type="predicted"/>
<dbReference type="SMART" id="SM00086">
    <property type="entry name" value="PAC"/>
    <property type="match status" value="1"/>
</dbReference>
<dbReference type="PROSITE" id="PS00622">
    <property type="entry name" value="HTH_LUXR_1"/>
    <property type="match status" value="1"/>
</dbReference>
<dbReference type="InterPro" id="IPR000014">
    <property type="entry name" value="PAS"/>
</dbReference>
<dbReference type="RefSeq" id="WP_133558203.1">
    <property type="nucleotide sequence ID" value="NZ_SNWM01000005.1"/>
</dbReference>
<keyword evidence="7" id="KW-1185">Reference proteome</keyword>
<evidence type="ECO:0000256" key="2">
    <source>
        <dbReference type="ARBA" id="ARBA00023125"/>
    </source>
</evidence>
<dbReference type="InterPro" id="IPR001610">
    <property type="entry name" value="PAC"/>
</dbReference>
<dbReference type="CDD" id="cd06170">
    <property type="entry name" value="LuxR_C_like"/>
    <property type="match status" value="1"/>
</dbReference>
<keyword evidence="3" id="KW-0804">Transcription</keyword>
<dbReference type="PROSITE" id="PS50113">
    <property type="entry name" value="PAC"/>
    <property type="match status" value="1"/>
</dbReference>
<dbReference type="SUPFAM" id="SSF46894">
    <property type="entry name" value="C-terminal effector domain of the bipartite response regulators"/>
    <property type="match status" value="1"/>
</dbReference>
<dbReference type="Pfam" id="PF00196">
    <property type="entry name" value="GerE"/>
    <property type="match status" value="1"/>
</dbReference>
<dbReference type="PANTHER" id="PTHR44688">
    <property type="entry name" value="DNA-BINDING TRANSCRIPTIONAL ACTIVATOR DEVR_DOSR"/>
    <property type="match status" value="1"/>
</dbReference>
<dbReference type="Proteomes" id="UP000295499">
    <property type="component" value="Unassembled WGS sequence"/>
</dbReference>
<dbReference type="InterPro" id="IPR036388">
    <property type="entry name" value="WH-like_DNA-bd_sf"/>
</dbReference>
<sequence>MPILKFDEAKKIWHKIARNTSDVTFSFELEIHKQLINIFHVGDFYYYIFNCATASMELVSDNLSKILGLDDGESFTIETLLTLIHPEDLPYFLKFEHKVTEFFNTLPPEKVLKYKVSYDYRIKHKSGHYVRILQQVVTIQSDDTGAVIRVLGVHTDISHLKKTNGSTLSFIGLQGEPSYKDLLTGETIPISGKSVFTKKEKEIMKLLMEGKTSNEIAELLFISKLTVDVHRKNMLRKTNSDSVVDLTVKCLQENWI</sequence>
<dbReference type="InterPro" id="IPR035965">
    <property type="entry name" value="PAS-like_dom_sf"/>
</dbReference>